<dbReference type="SUPFAM" id="SSF103473">
    <property type="entry name" value="MFS general substrate transporter"/>
    <property type="match status" value="1"/>
</dbReference>
<feature type="domain" description="Major facilitator superfamily (MFS) profile" evidence="5">
    <location>
        <begin position="65"/>
        <end position="444"/>
    </location>
</feature>
<dbReference type="AlphaFoldDB" id="E6PVY7"/>
<feature type="transmembrane region" description="Helical" evidence="4">
    <location>
        <begin position="304"/>
        <end position="326"/>
    </location>
</feature>
<feature type="transmembrane region" description="Helical" evidence="4">
    <location>
        <begin position="93"/>
        <end position="119"/>
    </location>
</feature>
<keyword evidence="3" id="KW-1003">Cell membrane</keyword>
<evidence type="ECO:0000256" key="3">
    <source>
        <dbReference type="ARBA" id="ARBA00022475"/>
    </source>
</evidence>
<keyword evidence="4" id="KW-0472">Membrane</keyword>
<gene>
    <name evidence="6" type="primary">ynfM</name>
    <name evidence="6" type="ORF">CARN2_0270</name>
</gene>
<dbReference type="PANTHER" id="PTHR43271:SF2">
    <property type="entry name" value="BLL2771 PROTEIN"/>
    <property type="match status" value="1"/>
</dbReference>
<feature type="transmembrane region" description="Helical" evidence="4">
    <location>
        <begin position="217"/>
        <end position="236"/>
    </location>
</feature>
<evidence type="ECO:0000259" key="5">
    <source>
        <dbReference type="PROSITE" id="PS50850"/>
    </source>
</evidence>
<dbReference type="EMBL" id="CABM01000066">
    <property type="protein sequence ID" value="CBH99094.1"/>
    <property type="molecule type" value="Genomic_DNA"/>
</dbReference>
<dbReference type="InterPro" id="IPR011701">
    <property type="entry name" value="MFS"/>
</dbReference>
<sequence length="458" mass="47878">MNSTSLATTVVEPLSIGAPEPAIGTTTPPSLDARPVIDRIGAGAPRRAATPGADASAAPMPGWRARVAVVAAGMCAFFTMYVTQGLLPTLQGVFHASVAELSLTITFTTLAVALAAPFSGSLSDRYGRKPVLLFSLAGLSLTTALAATAGSLHALLAWRLLEGLFIPGVFTATVAYIGEEWPARAVPAVTALYISGSVAGGFLGRFIAGMVTAHWDWQAAFVVLGAINAIFLLLIARGLPPSRRFRPSANLRASLAGLRPHVRNPKLLGTYAIGFGILFSQVCTFTYVSFHLAAAPYRLDLRQLSLLFTVYLVGMLVTPLAGRLAWRFGQRRVFVAAMAMSSTGMLLTLLPTLPDIVLGLTMSSAGVFVAQAMATSQVPVLARQARSSAVGLYVMCYYLGGSIGAFAPSLVWEQAGWAGCVAVVLVMQGLIALAAWTVWRPEAGDAGRSATVQAPGGL</sequence>
<dbReference type="InterPro" id="IPR020846">
    <property type="entry name" value="MFS_dom"/>
</dbReference>
<feature type="transmembrane region" description="Helical" evidence="4">
    <location>
        <begin position="268"/>
        <end position="292"/>
    </location>
</feature>
<protein>
    <submittedName>
        <fullName evidence="6">Putative transporter MFS type</fullName>
    </submittedName>
</protein>
<dbReference type="Gene3D" id="1.20.1250.20">
    <property type="entry name" value="MFS general substrate transporter like domains"/>
    <property type="match status" value="1"/>
</dbReference>
<dbReference type="PROSITE" id="PS50850">
    <property type="entry name" value="MFS"/>
    <property type="match status" value="1"/>
</dbReference>
<comment type="caution">
    <text evidence="6">The sequence shown here is derived from an EMBL/GenBank/DDBJ whole genome shotgun (WGS) entry which is preliminary data.</text>
</comment>
<evidence type="ECO:0000256" key="2">
    <source>
        <dbReference type="ARBA" id="ARBA00022448"/>
    </source>
</evidence>
<feature type="transmembrane region" description="Helical" evidence="4">
    <location>
        <begin position="67"/>
        <end position="87"/>
    </location>
</feature>
<evidence type="ECO:0000256" key="1">
    <source>
        <dbReference type="ARBA" id="ARBA00004651"/>
    </source>
</evidence>
<keyword evidence="4" id="KW-0812">Transmembrane</keyword>
<organism evidence="6">
    <name type="scientific">mine drainage metagenome</name>
    <dbReference type="NCBI Taxonomy" id="410659"/>
    <lineage>
        <taxon>unclassified sequences</taxon>
        <taxon>metagenomes</taxon>
        <taxon>ecological metagenomes</taxon>
    </lineage>
</organism>
<evidence type="ECO:0000256" key="4">
    <source>
        <dbReference type="SAM" id="Phobius"/>
    </source>
</evidence>
<feature type="transmembrane region" description="Helical" evidence="4">
    <location>
        <begin position="356"/>
        <end position="378"/>
    </location>
</feature>
<evidence type="ECO:0000313" key="6">
    <source>
        <dbReference type="EMBL" id="CBH99094.1"/>
    </source>
</evidence>
<dbReference type="CDD" id="cd17324">
    <property type="entry name" value="MFS_NepI_like"/>
    <property type="match status" value="1"/>
</dbReference>
<proteinExistence type="predicted"/>
<name>E6PVY7_9ZZZZ</name>
<feature type="transmembrane region" description="Helical" evidence="4">
    <location>
        <begin position="390"/>
        <end position="410"/>
    </location>
</feature>
<feature type="transmembrane region" description="Helical" evidence="4">
    <location>
        <begin position="333"/>
        <end position="350"/>
    </location>
</feature>
<feature type="transmembrane region" description="Helical" evidence="4">
    <location>
        <begin position="190"/>
        <end position="211"/>
    </location>
</feature>
<dbReference type="InterPro" id="IPR036259">
    <property type="entry name" value="MFS_trans_sf"/>
</dbReference>
<comment type="subcellular location">
    <subcellularLocation>
        <location evidence="1">Cell membrane</location>
        <topology evidence="1">Multi-pass membrane protein</topology>
    </subcellularLocation>
</comment>
<keyword evidence="2" id="KW-0813">Transport</keyword>
<reference evidence="6" key="1">
    <citation type="submission" date="2009-10" db="EMBL/GenBank/DDBJ databases">
        <title>Diversity of trophic interactions inside an arsenic-rich microbial ecosystem.</title>
        <authorList>
            <person name="Bertin P.N."/>
            <person name="Heinrich-Salmeron A."/>
            <person name="Pelletier E."/>
            <person name="Goulhen-Chollet F."/>
            <person name="Arsene-Ploetze F."/>
            <person name="Gallien S."/>
            <person name="Calteau A."/>
            <person name="Vallenet D."/>
            <person name="Casiot C."/>
            <person name="Chane-Woon-Ming B."/>
            <person name="Giloteaux L."/>
            <person name="Barakat M."/>
            <person name="Bonnefoy V."/>
            <person name="Bruneel O."/>
            <person name="Chandler M."/>
            <person name="Cleiss J."/>
            <person name="Duran R."/>
            <person name="Elbaz-Poulichet F."/>
            <person name="Fonknechten N."/>
            <person name="Lauga B."/>
            <person name="Mornico D."/>
            <person name="Ortet P."/>
            <person name="Schaeffer C."/>
            <person name="Siguier P."/>
            <person name="Alexander Thil Smith A."/>
            <person name="Van Dorsselaer A."/>
            <person name="Weissenbach J."/>
            <person name="Medigue C."/>
            <person name="Le Paslier D."/>
        </authorList>
    </citation>
    <scope>NUCLEOTIDE SEQUENCE</scope>
</reference>
<dbReference type="Pfam" id="PF07690">
    <property type="entry name" value="MFS_1"/>
    <property type="match status" value="1"/>
</dbReference>
<dbReference type="GO" id="GO:0005886">
    <property type="term" value="C:plasma membrane"/>
    <property type="evidence" value="ECO:0007669"/>
    <property type="project" value="UniProtKB-SubCell"/>
</dbReference>
<feature type="transmembrane region" description="Helical" evidence="4">
    <location>
        <begin position="156"/>
        <end position="178"/>
    </location>
</feature>
<keyword evidence="4" id="KW-1133">Transmembrane helix</keyword>
<feature type="transmembrane region" description="Helical" evidence="4">
    <location>
        <begin position="416"/>
        <end position="439"/>
    </location>
</feature>
<feature type="transmembrane region" description="Helical" evidence="4">
    <location>
        <begin position="131"/>
        <end position="150"/>
    </location>
</feature>
<accession>E6PVY7</accession>
<dbReference type="PANTHER" id="PTHR43271">
    <property type="entry name" value="BLL2771 PROTEIN"/>
    <property type="match status" value="1"/>
</dbReference>
<dbReference type="GO" id="GO:0022857">
    <property type="term" value="F:transmembrane transporter activity"/>
    <property type="evidence" value="ECO:0007669"/>
    <property type="project" value="InterPro"/>
</dbReference>